<organism evidence="1 2">
    <name type="scientific">Flavobacterium circumlabens</name>
    <dbReference type="NCBI Taxonomy" id="2133765"/>
    <lineage>
        <taxon>Bacteria</taxon>
        <taxon>Pseudomonadati</taxon>
        <taxon>Bacteroidota</taxon>
        <taxon>Flavobacteriia</taxon>
        <taxon>Flavobacteriales</taxon>
        <taxon>Flavobacteriaceae</taxon>
        <taxon>Flavobacterium</taxon>
    </lineage>
</organism>
<dbReference type="EMBL" id="SLWA01000014">
    <property type="protein sequence ID" value="TCN50706.1"/>
    <property type="molecule type" value="Genomic_DNA"/>
</dbReference>
<evidence type="ECO:0000313" key="2">
    <source>
        <dbReference type="Proteomes" id="UP000295270"/>
    </source>
</evidence>
<reference evidence="1 2" key="1">
    <citation type="journal article" date="2015" name="Stand. Genomic Sci.">
        <title>Genomic Encyclopedia of Bacterial and Archaeal Type Strains, Phase III: the genomes of soil and plant-associated and newly described type strains.</title>
        <authorList>
            <person name="Whitman W.B."/>
            <person name="Woyke T."/>
            <person name="Klenk H.P."/>
            <person name="Zhou Y."/>
            <person name="Lilburn T.G."/>
            <person name="Beck B.J."/>
            <person name="De Vos P."/>
            <person name="Vandamme P."/>
            <person name="Eisen J.A."/>
            <person name="Garrity G."/>
            <person name="Hugenholtz P."/>
            <person name="Kyrpides N.C."/>
        </authorList>
    </citation>
    <scope>NUCLEOTIDE SEQUENCE [LARGE SCALE GENOMIC DNA]</scope>
    <source>
        <strain evidence="1 2">P5626</strain>
    </source>
</reference>
<proteinExistence type="predicted"/>
<accession>A0ABY2ARZ4</accession>
<dbReference type="Proteomes" id="UP000295270">
    <property type="component" value="Unassembled WGS sequence"/>
</dbReference>
<protein>
    <submittedName>
        <fullName evidence="1">Uncharacterized protein</fullName>
    </submittedName>
</protein>
<evidence type="ECO:0000313" key="1">
    <source>
        <dbReference type="EMBL" id="TCN50706.1"/>
    </source>
</evidence>
<keyword evidence="2" id="KW-1185">Reference proteome</keyword>
<sequence length="36" mass="4184">MPIKGQKLKNLTGDVYKLQLCPIVFYALSDIEFSFY</sequence>
<gene>
    <name evidence="1" type="ORF">EV142_11445</name>
</gene>
<name>A0ABY2ARZ4_9FLAO</name>
<comment type="caution">
    <text evidence="1">The sequence shown here is derived from an EMBL/GenBank/DDBJ whole genome shotgun (WGS) entry which is preliminary data.</text>
</comment>